<dbReference type="AlphaFoldDB" id="A0A5J4X375"/>
<proteinExistence type="predicted"/>
<accession>A0A5J4X375</accession>
<organism evidence="1 2">
    <name type="scientific">Streblomastix strix</name>
    <dbReference type="NCBI Taxonomy" id="222440"/>
    <lineage>
        <taxon>Eukaryota</taxon>
        <taxon>Metamonada</taxon>
        <taxon>Preaxostyla</taxon>
        <taxon>Oxymonadida</taxon>
        <taxon>Streblomastigidae</taxon>
        <taxon>Streblomastix</taxon>
    </lineage>
</organism>
<evidence type="ECO:0000313" key="2">
    <source>
        <dbReference type="Proteomes" id="UP000324800"/>
    </source>
</evidence>
<comment type="caution">
    <text evidence="1">The sequence shown here is derived from an EMBL/GenBank/DDBJ whole genome shotgun (WGS) entry which is preliminary data.</text>
</comment>
<evidence type="ECO:0000313" key="1">
    <source>
        <dbReference type="EMBL" id="KAA6401684.1"/>
    </source>
</evidence>
<gene>
    <name evidence="1" type="ORF">EZS28_002788</name>
</gene>
<sequence length="204" mass="22259">MSYSTNTNYRGIFLGYDPLSTTGSLQDQRNTVNTPVGQFVIGVNDQITETNQGLMISADGNTLTFNNNQFVDLNIDQTITGRKTFGKLKQVIPSNTGAFNEGIKISRHPTNQWSNIQFGSDPNTNTGCIDNQWLIGTSGNDAQNPLGFIIVKAGQEDGSVNYSASNTILWGANSLGTDGDFYTNGTTVFWRAHALQFDPHYQGC</sequence>
<dbReference type="EMBL" id="SNRW01000349">
    <property type="protein sequence ID" value="KAA6401684.1"/>
    <property type="molecule type" value="Genomic_DNA"/>
</dbReference>
<dbReference type="Proteomes" id="UP000324800">
    <property type="component" value="Unassembled WGS sequence"/>
</dbReference>
<protein>
    <submittedName>
        <fullName evidence="1">Uncharacterized protein</fullName>
    </submittedName>
</protein>
<name>A0A5J4X375_9EUKA</name>
<reference evidence="1 2" key="1">
    <citation type="submission" date="2019-03" db="EMBL/GenBank/DDBJ databases">
        <title>Single cell metagenomics reveals metabolic interactions within the superorganism composed of flagellate Streblomastix strix and complex community of Bacteroidetes bacteria on its surface.</title>
        <authorList>
            <person name="Treitli S.C."/>
            <person name="Kolisko M."/>
            <person name="Husnik F."/>
            <person name="Keeling P."/>
            <person name="Hampl V."/>
        </authorList>
    </citation>
    <scope>NUCLEOTIDE SEQUENCE [LARGE SCALE GENOMIC DNA]</scope>
    <source>
        <strain evidence="1">ST1C</strain>
    </source>
</reference>